<name>A0A812S1B7_9DINO</name>
<keyword evidence="1" id="KW-0812">Transmembrane</keyword>
<dbReference type="EMBL" id="CAJNDS010002402">
    <property type="protein sequence ID" value="CAE7461220.1"/>
    <property type="molecule type" value="Genomic_DNA"/>
</dbReference>
<accession>A0A812S1B7</accession>
<reference evidence="2" key="1">
    <citation type="submission" date="2021-02" db="EMBL/GenBank/DDBJ databases">
        <authorList>
            <person name="Dougan E. K."/>
            <person name="Rhodes N."/>
            <person name="Thang M."/>
            <person name="Chan C."/>
        </authorList>
    </citation>
    <scope>NUCLEOTIDE SEQUENCE</scope>
</reference>
<feature type="transmembrane region" description="Helical" evidence="1">
    <location>
        <begin position="47"/>
        <end position="71"/>
    </location>
</feature>
<comment type="caution">
    <text evidence="2">The sequence shown here is derived from an EMBL/GenBank/DDBJ whole genome shotgun (WGS) entry which is preliminary data.</text>
</comment>
<organism evidence="2 3">
    <name type="scientific">Symbiodinium natans</name>
    <dbReference type="NCBI Taxonomy" id="878477"/>
    <lineage>
        <taxon>Eukaryota</taxon>
        <taxon>Sar</taxon>
        <taxon>Alveolata</taxon>
        <taxon>Dinophyceae</taxon>
        <taxon>Suessiales</taxon>
        <taxon>Symbiodiniaceae</taxon>
        <taxon>Symbiodinium</taxon>
    </lineage>
</organism>
<sequence length="182" mass="19826">MEYKPLPADEEIDAFSRKVRCCFPLLLLSIAPFVIVYILMTRADNDWMILLAGAGGWWLALLLRMPCILGIKAVLADSPSQQAWLTLMTILLSGPAEESVRVAMLFAFGWAQRFEATFALGLGWTALELVFTAVQALAVTQLLRAAKAGDPKAVEAYHVLAAQTGREDPLGLHPAWGIPGCT</sequence>
<keyword evidence="3" id="KW-1185">Reference proteome</keyword>
<evidence type="ECO:0000256" key="1">
    <source>
        <dbReference type="SAM" id="Phobius"/>
    </source>
</evidence>
<dbReference type="AlphaFoldDB" id="A0A812S1B7"/>
<protein>
    <submittedName>
        <fullName evidence="2">Uncharacterized protein</fullName>
    </submittedName>
</protein>
<keyword evidence="1" id="KW-0472">Membrane</keyword>
<gene>
    <name evidence="2" type="ORF">SNAT2548_LOCUS25634</name>
</gene>
<feature type="transmembrane region" description="Helical" evidence="1">
    <location>
        <begin position="21"/>
        <end position="41"/>
    </location>
</feature>
<proteinExistence type="predicted"/>
<keyword evidence="1" id="KW-1133">Transmembrane helix</keyword>
<evidence type="ECO:0000313" key="3">
    <source>
        <dbReference type="Proteomes" id="UP000604046"/>
    </source>
</evidence>
<dbReference type="OrthoDB" id="418368at2759"/>
<dbReference type="Proteomes" id="UP000604046">
    <property type="component" value="Unassembled WGS sequence"/>
</dbReference>
<evidence type="ECO:0000313" key="2">
    <source>
        <dbReference type="EMBL" id="CAE7461220.1"/>
    </source>
</evidence>